<organism evidence="3 4">
    <name type="scientific">Novipirellula herctigrandis</name>
    <dbReference type="NCBI Taxonomy" id="2527986"/>
    <lineage>
        <taxon>Bacteria</taxon>
        <taxon>Pseudomonadati</taxon>
        <taxon>Planctomycetota</taxon>
        <taxon>Planctomycetia</taxon>
        <taxon>Pirellulales</taxon>
        <taxon>Pirellulaceae</taxon>
        <taxon>Novipirellula</taxon>
    </lineage>
</organism>
<feature type="domain" description="SMP-30/Gluconolactonase/LRE-like region" evidence="2">
    <location>
        <begin position="332"/>
        <end position="534"/>
    </location>
</feature>
<dbReference type="InterPro" id="IPR029058">
    <property type="entry name" value="AB_hydrolase_fold"/>
</dbReference>
<evidence type="ECO:0000313" key="3">
    <source>
        <dbReference type="EMBL" id="TWT81188.1"/>
    </source>
</evidence>
<feature type="chain" id="PRO_5022738655" evidence="1">
    <location>
        <begin position="23"/>
        <end position="589"/>
    </location>
</feature>
<dbReference type="InterPro" id="IPR011042">
    <property type="entry name" value="6-blade_b-propeller_TolB-like"/>
</dbReference>
<gene>
    <name evidence="3" type="primary">gnl_2</name>
    <name evidence="3" type="ORF">CA13_26360</name>
</gene>
<protein>
    <submittedName>
        <fullName evidence="3">Gluconolactonase</fullName>
        <ecNumber evidence="3">3.1.1.17</ecNumber>
    </submittedName>
</protein>
<dbReference type="RefSeq" id="WP_146396934.1">
    <property type="nucleotide sequence ID" value="NZ_SJPJ01000001.1"/>
</dbReference>
<keyword evidence="1" id="KW-0732">Signal</keyword>
<dbReference type="Gene3D" id="2.120.10.30">
    <property type="entry name" value="TolB, C-terminal domain"/>
    <property type="match status" value="1"/>
</dbReference>
<dbReference type="OrthoDB" id="9775130at2"/>
<dbReference type="InterPro" id="IPR000801">
    <property type="entry name" value="Esterase-like"/>
</dbReference>
<accession>A0A5C5Z1D4</accession>
<dbReference type="InterPro" id="IPR050583">
    <property type="entry name" value="Mycobacterial_A85_antigen"/>
</dbReference>
<keyword evidence="4" id="KW-1185">Reference proteome</keyword>
<dbReference type="GO" id="GO:0004341">
    <property type="term" value="F:gluconolactonase activity"/>
    <property type="evidence" value="ECO:0007669"/>
    <property type="project" value="UniProtKB-EC"/>
</dbReference>
<dbReference type="Pfam" id="PF00756">
    <property type="entry name" value="Esterase"/>
    <property type="match status" value="1"/>
</dbReference>
<sequence length="589" mass="65674" precursor="true">MARPLRLLCCLPAFLLVSLLMTQRVESQGKDAYPVPPEAARQTDVPTGQLLHGVFRESRIYPGTERDYWVYIPQQLTRGEPSALMVFQDGKGYCNDNWGSRAHIVFDNLIHEKAMPPTIGLFINPGVVPAANENSLPRFNRSFEYDDVSDRYARFLIEEMIPHVEATHDVKISSDPNDRGICGASSGAICAFAAAWNRPDAFRRVYSMIGTFVGLRGGDELATLVRKTEPKALRVFLQDGENDLNIYAGDWWMENQTMYRALVWAGYEVEHVWGDGKHSHEHGAAIFPDAMRWLWKDYPLPITTDLDRSQSRAKEMLVDGAEWELIGEGYQWAEGLAITDDGTLYFSDVPAAKIYRVAPGGQPELFIENSGQANGLAIGKDGRLYGACRGERKILAWDRSTQEVEVIADDISSNDLVCLSNGSIYVTDPQSKHVWHIDPVTKKRTVVDSFVGCNGITVNPDQTLLYVAHFDGRFIYSYQIAADGSLEFKQPYFHLHLPADQVASHADGMCTSAEGWLLSATESGIQICDQPGRVNLIVPKPGQGRRVCYVRLHENMLYAATADAVWKRPVQLTAAKPFNPPVLPPKPGL</sequence>
<reference evidence="3 4" key="1">
    <citation type="submission" date="2019-02" db="EMBL/GenBank/DDBJ databases">
        <title>Deep-cultivation of Planctomycetes and their phenomic and genomic characterization uncovers novel biology.</title>
        <authorList>
            <person name="Wiegand S."/>
            <person name="Jogler M."/>
            <person name="Boedeker C."/>
            <person name="Pinto D."/>
            <person name="Vollmers J."/>
            <person name="Rivas-Marin E."/>
            <person name="Kohn T."/>
            <person name="Peeters S.H."/>
            <person name="Heuer A."/>
            <person name="Rast P."/>
            <person name="Oberbeckmann S."/>
            <person name="Bunk B."/>
            <person name="Jeske O."/>
            <person name="Meyerdierks A."/>
            <person name="Storesund J.E."/>
            <person name="Kallscheuer N."/>
            <person name="Luecker S."/>
            <person name="Lage O.M."/>
            <person name="Pohl T."/>
            <person name="Merkel B.J."/>
            <person name="Hornburger P."/>
            <person name="Mueller R.-W."/>
            <person name="Bruemmer F."/>
            <person name="Labrenz M."/>
            <person name="Spormann A.M."/>
            <person name="Op Den Camp H."/>
            <person name="Overmann J."/>
            <person name="Amann R."/>
            <person name="Jetten M.S.M."/>
            <person name="Mascher T."/>
            <person name="Medema M.H."/>
            <person name="Devos D.P."/>
            <person name="Kaster A.-K."/>
            <person name="Ovreas L."/>
            <person name="Rohde M."/>
            <person name="Galperin M.Y."/>
            <person name="Jogler C."/>
        </authorList>
    </citation>
    <scope>NUCLEOTIDE SEQUENCE [LARGE SCALE GENOMIC DNA]</scope>
    <source>
        <strain evidence="3 4">CA13</strain>
    </source>
</reference>
<comment type="caution">
    <text evidence="3">The sequence shown here is derived from an EMBL/GenBank/DDBJ whole genome shotgun (WGS) entry which is preliminary data.</text>
</comment>
<evidence type="ECO:0000313" key="4">
    <source>
        <dbReference type="Proteomes" id="UP000315010"/>
    </source>
</evidence>
<evidence type="ECO:0000256" key="1">
    <source>
        <dbReference type="SAM" id="SignalP"/>
    </source>
</evidence>
<dbReference type="Gene3D" id="3.40.50.1820">
    <property type="entry name" value="alpha/beta hydrolase"/>
    <property type="match status" value="1"/>
</dbReference>
<dbReference type="EC" id="3.1.1.17" evidence="3"/>
<name>A0A5C5Z1D4_9BACT</name>
<dbReference type="InterPro" id="IPR013658">
    <property type="entry name" value="SGL"/>
</dbReference>
<dbReference type="SUPFAM" id="SSF63829">
    <property type="entry name" value="Calcium-dependent phosphotriesterase"/>
    <property type="match status" value="1"/>
</dbReference>
<feature type="signal peptide" evidence="1">
    <location>
        <begin position="1"/>
        <end position="22"/>
    </location>
</feature>
<keyword evidence="3" id="KW-0378">Hydrolase</keyword>
<dbReference type="AlphaFoldDB" id="A0A5C5Z1D4"/>
<dbReference type="EMBL" id="SJPJ01000001">
    <property type="protein sequence ID" value="TWT81188.1"/>
    <property type="molecule type" value="Genomic_DNA"/>
</dbReference>
<dbReference type="PANTHER" id="PTHR48098:SF3">
    <property type="entry name" value="IRON(III) ENTEROBACTIN ESTERASE"/>
    <property type="match status" value="1"/>
</dbReference>
<dbReference type="Proteomes" id="UP000315010">
    <property type="component" value="Unassembled WGS sequence"/>
</dbReference>
<proteinExistence type="predicted"/>
<evidence type="ECO:0000259" key="2">
    <source>
        <dbReference type="Pfam" id="PF08450"/>
    </source>
</evidence>
<dbReference type="PANTHER" id="PTHR48098">
    <property type="entry name" value="ENTEROCHELIN ESTERASE-RELATED"/>
    <property type="match status" value="1"/>
</dbReference>
<dbReference type="Pfam" id="PF08450">
    <property type="entry name" value="SGL"/>
    <property type="match status" value="1"/>
</dbReference>
<dbReference type="SUPFAM" id="SSF53474">
    <property type="entry name" value="alpha/beta-Hydrolases"/>
    <property type="match status" value="1"/>
</dbReference>